<sequence length="161" mass="18399">MNKIPEAINKRILDDIKKRLNPDFKYILAKLLAIHTLTTIITLAVCPQFGFQVIKTSLNLMHYFMQFGQHFCDFACGAFFTTISCLIALFIISRDELRAIRHHKVILTSAILLVSIGFFSIMNTQLFFELSFLWILGASTGAMLVLELGTKIRLTKSIFHR</sequence>
<accession>A0A2K9NQA6</accession>
<evidence type="ECO:0000313" key="2">
    <source>
        <dbReference type="Proteomes" id="UP000235584"/>
    </source>
</evidence>
<proteinExistence type="predicted"/>
<gene>
    <name evidence="1" type="ORF">C0V70_06110</name>
</gene>
<dbReference type="AlphaFoldDB" id="A0A2K9NQA6"/>
<name>A0A2K9NQA6_BACTC</name>
<dbReference type="Proteomes" id="UP000235584">
    <property type="component" value="Chromosome"/>
</dbReference>
<keyword evidence="2" id="KW-1185">Reference proteome</keyword>
<dbReference type="KEGG" id="bsto:C0V70_06110"/>
<reference evidence="1 2" key="1">
    <citation type="submission" date="2018-01" db="EMBL/GenBank/DDBJ databases">
        <title>Complete genome sequence of Bacteriovorax stolpii DSM12778.</title>
        <authorList>
            <person name="Tang B."/>
            <person name="Chang J."/>
        </authorList>
    </citation>
    <scope>NUCLEOTIDE SEQUENCE [LARGE SCALE GENOMIC DNA]</scope>
    <source>
        <strain evidence="1 2">DSM 12778</strain>
    </source>
</reference>
<evidence type="ECO:0000313" key="1">
    <source>
        <dbReference type="EMBL" id="AUN97691.1"/>
    </source>
</evidence>
<dbReference type="RefSeq" id="WP_102242984.1">
    <property type="nucleotide sequence ID" value="NZ_CP025704.1"/>
</dbReference>
<dbReference type="EMBL" id="CP025704">
    <property type="protein sequence ID" value="AUN97691.1"/>
    <property type="molecule type" value="Genomic_DNA"/>
</dbReference>
<protein>
    <submittedName>
        <fullName evidence="1">Uncharacterized protein</fullName>
    </submittedName>
</protein>
<organism evidence="1 2">
    <name type="scientific">Bacteriovorax stolpii</name>
    <name type="common">Bdellovibrio stolpii</name>
    <dbReference type="NCBI Taxonomy" id="960"/>
    <lineage>
        <taxon>Bacteria</taxon>
        <taxon>Pseudomonadati</taxon>
        <taxon>Bdellovibrionota</taxon>
        <taxon>Bacteriovoracia</taxon>
        <taxon>Bacteriovoracales</taxon>
        <taxon>Bacteriovoracaceae</taxon>
        <taxon>Bacteriovorax</taxon>
    </lineage>
</organism>